<dbReference type="GO" id="GO:0005509">
    <property type="term" value="F:calcium ion binding"/>
    <property type="evidence" value="ECO:0007669"/>
    <property type="project" value="InterPro"/>
</dbReference>
<dbReference type="AlphaFoldDB" id="A0AA96WMV3"/>
<sequence length="219" mass="22172">MAIINDGFGSASKLVGTEQADLINGFDLNDVIEAAGGNDSIFAGDGNDTVAGGNGNDFIDGGVGNDNLSGNGDNDTINDFFGNNILQGFSGDDTLTAGAGNDVFIGGLGSDRMTGGGGADIFDFRLAFGGTDQDIVTDFVAGTDKITGLAFNNINIDFASVANDSLAATSSASIVYSRSTGSLFLNTNRSASGFGGFGKIATFQGNPNISGRDFIPLEL</sequence>
<name>A0AA96WMV3_9CYAN</name>
<reference evidence="3" key="1">
    <citation type="submission" date="2020-05" db="EMBL/GenBank/DDBJ databases">
        <authorList>
            <person name="Zhu T."/>
            <person name="Keshari N."/>
            <person name="Lu X."/>
        </authorList>
    </citation>
    <scope>NUCLEOTIDE SEQUENCE</scope>
    <source>
        <strain evidence="3">NK1-12</strain>
    </source>
</reference>
<evidence type="ECO:0000313" key="3">
    <source>
        <dbReference type="EMBL" id="WNZ27710.1"/>
    </source>
</evidence>
<protein>
    <recommendedName>
        <fullName evidence="4">Calcium-binding protein</fullName>
    </recommendedName>
</protein>
<keyword evidence="2" id="KW-0964">Secreted</keyword>
<dbReference type="PANTHER" id="PTHR38340:SF1">
    <property type="entry name" value="S-LAYER PROTEIN"/>
    <property type="match status" value="1"/>
</dbReference>
<accession>A0AA96WMV3</accession>
<proteinExistence type="predicted"/>
<dbReference type="RefSeq" id="WP_316436154.1">
    <property type="nucleotide sequence ID" value="NZ_CP053587.1"/>
</dbReference>
<dbReference type="GO" id="GO:0005576">
    <property type="term" value="C:extracellular region"/>
    <property type="evidence" value="ECO:0007669"/>
    <property type="project" value="UniProtKB-SubCell"/>
</dbReference>
<evidence type="ECO:0008006" key="4">
    <source>
        <dbReference type="Google" id="ProtNLM"/>
    </source>
</evidence>
<dbReference type="InterPro" id="IPR001343">
    <property type="entry name" value="Hemolysn_Ca-bd"/>
</dbReference>
<comment type="subcellular location">
    <subcellularLocation>
        <location evidence="1">Secreted</location>
    </subcellularLocation>
</comment>
<gene>
    <name evidence="3" type="ORF">HJG54_33225</name>
</gene>
<dbReference type="PRINTS" id="PR00313">
    <property type="entry name" value="CABNDNGRPT"/>
</dbReference>
<dbReference type="EMBL" id="CP053587">
    <property type="protein sequence ID" value="WNZ27710.1"/>
    <property type="molecule type" value="Genomic_DNA"/>
</dbReference>
<organism evidence="3">
    <name type="scientific">Leptolyngbya sp. NK1-12</name>
    <dbReference type="NCBI Taxonomy" id="2547451"/>
    <lineage>
        <taxon>Bacteria</taxon>
        <taxon>Bacillati</taxon>
        <taxon>Cyanobacteriota</taxon>
        <taxon>Cyanophyceae</taxon>
        <taxon>Leptolyngbyales</taxon>
        <taxon>Leptolyngbyaceae</taxon>
        <taxon>Leptolyngbya group</taxon>
        <taxon>Leptolyngbya</taxon>
    </lineage>
</organism>
<dbReference type="SUPFAM" id="SSF51120">
    <property type="entry name" value="beta-Roll"/>
    <property type="match status" value="2"/>
</dbReference>
<dbReference type="Gene3D" id="2.150.10.10">
    <property type="entry name" value="Serralysin-like metalloprotease, C-terminal"/>
    <property type="match status" value="2"/>
</dbReference>
<dbReference type="InterPro" id="IPR050557">
    <property type="entry name" value="RTX_toxin/Mannuronan_C5-epim"/>
</dbReference>
<dbReference type="InterPro" id="IPR011049">
    <property type="entry name" value="Serralysin-like_metalloprot_C"/>
</dbReference>
<evidence type="ECO:0000256" key="1">
    <source>
        <dbReference type="ARBA" id="ARBA00004613"/>
    </source>
</evidence>
<evidence type="ECO:0000256" key="2">
    <source>
        <dbReference type="ARBA" id="ARBA00022525"/>
    </source>
</evidence>
<dbReference type="Pfam" id="PF00353">
    <property type="entry name" value="HemolysinCabind"/>
    <property type="match status" value="2"/>
</dbReference>
<dbReference type="PANTHER" id="PTHR38340">
    <property type="entry name" value="S-LAYER PROTEIN"/>
    <property type="match status" value="1"/>
</dbReference>